<dbReference type="GO" id="GO:0004810">
    <property type="term" value="F:CCA tRNA nucleotidyltransferase activity"/>
    <property type="evidence" value="ECO:0007669"/>
    <property type="project" value="InterPro"/>
</dbReference>
<evidence type="ECO:0000313" key="7">
    <source>
        <dbReference type="Proteomes" id="UP000332487"/>
    </source>
</evidence>
<dbReference type="PANTHER" id="PTHR43209:SF1">
    <property type="entry name" value="TRNA SULFURTRANSFERASE"/>
    <property type="match status" value="1"/>
</dbReference>
<dbReference type="InterPro" id="IPR050102">
    <property type="entry name" value="tRNA_sulfurtransferase_ThiI"/>
</dbReference>
<comment type="catalytic activity">
    <reaction evidence="3">
        <text>[ThiI sulfur-carrier protein]-S-sulfanyl-L-cysteine + a uridine in tRNA + 2 reduced [2Fe-2S]-[ferredoxin] + ATP + H(+) = [ThiI sulfur-carrier protein]-L-cysteine + a 4-thiouridine in tRNA + 2 oxidized [2Fe-2S]-[ferredoxin] + AMP + diphosphate</text>
        <dbReference type="Rhea" id="RHEA:24176"/>
        <dbReference type="Rhea" id="RHEA-COMP:10000"/>
        <dbReference type="Rhea" id="RHEA-COMP:10001"/>
        <dbReference type="Rhea" id="RHEA-COMP:13337"/>
        <dbReference type="Rhea" id="RHEA-COMP:13338"/>
        <dbReference type="Rhea" id="RHEA-COMP:13339"/>
        <dbReference type="Rhea" id="RHEA-COMP:13340"/>
        <dbReference type="ChEBI" id="CHEBI:15378"/>
        <dbReference type="ChEBI" id="CHEBI:29950"/>
        <dbReference type="ChEBI" id="CHEBI:30616"/>
        <dbReference type="ChEBI" id="CHEBI:33019"/>
        <dbReference type="ChEBI" id="CHEBI:33737"/>
        <dbReference type="ChEBI" id="CHEBI:33738"/>
        <dbReference type="ChEBI" id="CHEBI:61963"/>
        <dbReference type="ChEBI" id="CHEBI:65315"/>
        <dbReference type="ChEBI" id="CHEBI:136798"/>
        <dbReference type="ChEBI" id="CHEBI:456215"/>
        <dbReference type="EC" id="2.8.1.4"/>
    </reaction>
</comment>
<proteinExistence type="inferred from homology"/>
<feature type="binding site" evidence="3">
    <location>
        <position position="293"/>
    </location>
    <ligand>
        <name>ATP</name>
        <dbReference type="ChEBI" id="CHEBI:30616"/>
    </ligand>
</feature>
<comment type="subcellular location">
    <subcellularLocation>
        <location evidence="3">Cytoplasm</location>
    </subcellularLocation>
</comment>
<evidence type="ECO:0000259" key="4">
    <source>
        <dbReference type="Pfam" id="PF02568"/>
    </source>
</evidence>
<organism evidence="6 7">
    <name type="scientific">Candidatus Micrarchaeum acidiphilum ARMAN-2</name>
    <dbReference type="NCBI Taxonomy" id="425595"/>
    <lineage>
        <taxon>Archaea</taxon>
        <taxon>Candidatus Micrarchaeota</taxon>
        <taxon>Candidatus Micrarchaeia</taxon>
        <taxon>Candidatus Micrarchaeales</taxon>
        <taxon>Candidatus Micrarchaeaceae</taxon>
        <taxon>Candidatus Micrarchaeum</taxon>
    </lineage>
</organism>
<dbReference type="GO" id="GO:0052837">
    <property type="term" value="P:thiazole biosynthetic process"/>
    <property type="evidence" value="ECO:0007669"/>
    <property type="project" value="TreeGrafter"/>
</dbReference>
<dbReference type="GO" id="GO:0002937">
    <property type="term" value="P:tRNA 4-thiouridine biosynthesis"/>
    <property type="evidence" value="ECO:0007669"/>
    <property type="project" value="TreeGrafter"/>
</dbReference>
<dbReference type="Pfam" id="PF02568">
    <property type="entry name" value="ThiI"/>
    <property type="match status" value="1"/>
</dbReference>
<dbReference type="InterPro" id="IPR054173">
    <property type="entry name" value="ThiI_fer"/>
</dbReference>
<comment type="catalytic activity">
    <reaction evidence="3">
        <text>[ThiS sulfur-carrier protein]-C-terminal Gly-Gly-AMP + S-sulfanyl-L-cysteinyl-[cysteine desulfurase] + AH2 = [ThiS sulfur-carrier protein]-C-terminal-Gly-aminoethanethioate + L-cysteinyl-[cysteine desulfurase] + A + AMP + 2 H(+)</text>
        <dbReference type="Rhea" id="RHEA:43340"/>
        <dbReference type="Rhea" id="RHEA-COMP:12157"/>
        <dbReference type="Rhea" id="RHEA-COMP:12158"/>
        <dbReference type="Rhea" id="RHEA-COMP:12910"/>
        <dbReference type="Rhea" id="RHEA-COMP:19908"/>
        <dbReference type="ChEBI" id="CHEBI:13193"/>
        <dbReference type="ChEBI" id="CHEBI:15378"/>
        <dbReference type="ChEBI" id="CHEBI:17499"/>
        <dbReference type="ChEBI" id="CHEBI:29950"/>
        <dbReference type="ChEBI" id="CHEBI:61963"/>
        <dbReference type="ChEBI" id="CHEBI:90618"/>
        <dbReference type="ChEBI" id="CHEBI:232372"/>
        <dbReference type="ChEBI" id="CHEBI:456215"/>
    </reaction>
</comment>
<feature type="binding site" evidence="3">
    <location>
        <begin position="181"/>
        <end position="182"/>
    </location>
    <ligand>
        <name>ATP</name>
        <dbReference type="ChEBI" id="CHEBI:30616"/>
    </ligand>
</feature>
<dbReference type="GO" id="GO:0140741">
    <property type="term" value="F:tRNA-uracil-4 sulfurtransferase activity"/>
    <property type="evidence" value="ECO:0007669"/>
    <property type="project" value="UniProtKB-EC"/>
</dbReference>
<comment type="pathway">
    <text evidence="3">Cofactor biosynthesis; thiamine diphosphate biosynthesis.</text>
</comment>
<dbReference type="EC" id="2.8.1.4" evidence="3"/>
<dbReference type="SUPFAM" id="SSF52402">
    <property type="entry name" value="Adenine nucleotide alpha hydrolases-like"/>
    <property type="match status" value="1"/>
</dbReference>
<keyword evidence="3" id="KW-0784">Thiamine biosynthesis</keyword>
<dbReference type="Gene3D" id="3.40.50.620">
    <property type="entry name" value="HUPs"/>
    <property type="match status" value="1"/>
</dbReference>
<comment type="caution">
    <text evidence="3">Lacks conserved residue(s) required for the propagation of feature annotation.</text>
</comment>
<evidence type="ECO:0000256" key="1">
    <source>
        <dbReference type="ARBA" id="ARBA00022741"/>
    </source>
</evidence>
<dbReference type="Pfam" id="PF22025">
    <property type="entry name" value="ThiI_fer"/>
    <property type="match status" value="1"/>
</dbReference>
<reference evidence="6 7" key="2">
    <citation type="journal article" date="2010" name="Proc. Natl. Acad. Sci. U.S.A.">
        <title>Enigmatic, ultrasmall, uncultivated Archaea.</title>
        <authorList>
            <person name="Baker B.J."/>
            <person name="Comolli L.R."/>
            <person name="Dick G.J."/>
            <person name="Hauser L.J."/>
            <person name="Hyatt D."/>
            <person name="Dill B.D."/>
            <person name="Land M.L."/>
            <person name="Verberkmoes N.C."/>
            <person name="Hettich R.L."/>
            <person name="Banfield J.F."/>
        </authorList>
    </citation>
    <scope>NUCLEOTIDE SEQUENCE [LARGE SCALE GENOMIC DNA]</scope>
    <source>
        <strain evidence="6">ARMAN-2</strain>
    </source>
</reference>
<keyword evidence="3" id="KW-0963">Cytoplasm</keyword>
<sequence length="395" mass="43998">MEIGKGYNSVAVYFGELWLKGRNKNFFVDTLCRNIRDRLAGLGYKDLDLWRDRIIIHVNREDEVGPIIERLRYVFGISWFAPALVVGNDIPEIIEGAKRILGRGDRIRLECHRSYKLLKYSSNEVVGEFLRHGGDLGFELDKNSEDVLFISITSSSAILHRHKVAGLGGLPVGTSGRAVVLLSGGIDSPVAAFYAMRRGFDVVYLHIHGYDDPHTAMASKMHELVGQLAKYSGKTRVYYAPFHIFQMAAMGSAPRYELVLFKRFIYLLSEKMADEMNIDAIVTGESLGQVASQTVSNLGSAQSGVRHLIFRPLIGFDKNEIIEMARRIGTYDISIKPYRDVCSIKAKNPAIKTDPFFIRRAFDSAGMKVALEKTYAAMAVTDINSTDDAGADAKA</sequence>
<keyword evidence="7" id="KW-1185">Reference proteome</keyword>
<feature type="binding site" evidence="3">
    <location>
        <position position="262"/>
    </location>
    <ligand>
        <name>ATP</name>
        <dbReference type="ChEBI" id="CHEBI:30616"/>
    </ligand>
</feature>
<dbReference type="GO" id="GO:0009229">
    <property type="term" value="P:thiamine diphosphate biosynthetic process"/>
    <property type="evidence" value="ECO:0007669"/>
    <property type="project" value="UniProtKB-UniRule"/>
</dbReference>
<dbReference type="Proteomes" id="UP000332487">
    <property type="component" value="Unassembled WGS sequence"/>
</dbReference>
<dbReference type="InterPro" id="IPR049962">
    <property type="entry name" value="THUMP_ThiI"/>
</dbReference>
<dbReference type="InterPro" id="IPR020536">
    <property type="entry name" value="ThiI_AANH"/>
</dbReference>
<dbReference type="Gene3D" id="3.30.2130.30">
    <property type="match status" value="1"/>
</dbReference>
<evidence type="ECO:0000313" key="6">
    <source>
        <dbReference type="EMBL" id="EET90377.1"/>
    </source>
</evidence>
<dbReference type="InterPro" id="IPR014729">
    <property type="entry name" value="Rossmann-like_a/b/a_fold"/>
</dbReference>
<dbReference type="SUPFAM" id="SSF143437">
    <property type="entry name" value="THUMP domain-like"/>
    <property type="match status" value="1"/>
</dbReference>
<evidence type="ECO:0000256" key="3">
    <source>
        <dbReference type="HAMAP-Rule" id="MF_00021"/>
    </source>
</evidence>
<dbReference type="CDD" id="cd01712">
    <property type="entry name" value="PPase_ThiI"/>
    <property type="match status" value="1"/>
</dbReference>
<dbReference type="InterPro" id="IPR003720">
    <property type="entry name" value="tRNA_STrfase"/>
</dbReference>
<dbReference type="CDD" id="cd11716">
    <property type="entry name" value="THUMP_ThiI"/>
    <property type="match status" value="1"/>
</dbReference>
<dbReference type="GO" id="GO:0005524">
    <property type="term" value="F:ATP binding"/>
    <property type="evidence" value="ECO:0007669"/>
    <property type="project" value="UniProtKB-UniRule"/>
</dbReference>
<keyword evidence="1 3" id="KW-0547">Nucleotide-binding</keyword>
<dbReference type="GO" id="GO:0005829">
    <property type="term" value="C:cytosol"/>
    <property type="evidence" value="ECO:0007669"/>
    <property type="project" value="TreeGrafter"/>
</dbReference>
<dbReference type="AlphaFoldDB" id="C7DGN0"/>
<dbReference type="HAMAP" id="MF_00021">
    <property type="entry name" value="ThiI"/>
    <property type="match status" value="1"/>
</dbReference>
<comment type="similarity">
    <text evidence="3">Belongs to the ThiI family.</text>
</comment>
<dbReference type="PANTHER" id="PTHR43209">
    <property type="entry name" value="TRNA SULFURTRANSFERASE"/>
    <property type="match status" value="1"/>
</dbReference>
<keyword evidence="2 3" id="KW-0067">ATP-binding</keyword>
<dbReference type="GO" id="GO:0009228">
    <property type="term" value="P:thiamine biosynthetic process"/>
    <property type="evidence" value="ECO:0007669"/>
    <property type="project" value="UniProtKB-KW"/>
</dbReference>
<keyword evidence="3" id="KW-0808">Transferase</keyword>
<protein>
    <recommendedName>
        <fullName evidence="3">Probable tRNA sulfurtransferase</fullName>
        <ecNumber evidence="3">2.8.1.4</ecNumber>
    </recommendedName>
    <alternativeName>
        <fullName evidence="3">Sulfur carrier protein ThiS sulfurtransferase</fullName>
    </alternativeName>
    <alternativeName>
        <fullName evidence="3">Thiamine biosynthesis protein ThiI</fullName>
    </alternativeName>
    <alternativeName>
        <fullName evidence="3">tRNA 4-thiouridine synthase</fullName>
    </alternativeName>
</protein>
<evidence type="ECO:0000259" key="5">
    <source>
        <dbReference type="Pfam" id="PF22025"/>
    </source>
</evidence>
<dbReference type="UniPathway" id="UPA00060"/>
<dbReference type="EMBL" id="GG697238">
    <property type="protein sequence ID" value="EET90377.1"/>
    <property type="molecule type" value="Genomic_DNA"/>
</dbReference>
<feature type="binding site" evidence="3">
    <location>
        <position position="284"/>
    </location>
    <ligand>
        <name>ATP</name>
        <dbReference type="ChEBI" id="CHEBI:30616"/>
    </ligand>
</feature>
<name>C7DGN0_MICA2</name>
<comment type="function">
    <text evidence="3">Catalyzes the ATP-dependent transfer of a sulfur to tRNA to produce 4-thiouridine in position 8 of tRNAs, which functions as a near-UV photosensor. Also catalyzes the transfer of sulfur to the sulfur carrier protein ThiS, forming ThiS-thiocarboxylate. This is a step in the synthesis of thiazole, in the thiamine biosynthesis pathway. The sulfur is donated as persulfide by IscS.</text>
</comment>
<evidence type="ECO:0000256" key="2">
    <source>
        <dbReference type="ARBA" id="ARBA00022840"/>
    </source>
</evidence>
<gene>
    <name evidence="3" type="primary">thiI</name>
    <name evidence="6" type="ORF">UNLARM2_0231</name>
</gene>
<feature type="domain" description="ThiI ferredoxin-like" evidence="5">
    <location>
        <begin position="12"/>
        <end position="80"/>
    </location>
</feature>
<reference evidence="6 7" key="1">
    <citation type="journal article" date="2009" name="Genome Biol.">
        <title>Community-wide analysis of microbial genome sequence signatures.</title>
        <authorList>
            <person name="Dick G.J."/>
            <person name="Andersson A.F."/>
            <person name="Baker B.J."/>
            <person name="Simmons S.L."/>
            <person name="Thomas B.C."/>
            <person name="Yelton A.P."/>
            <person name="Banfield J.F."/>
        </authorList>
    </citation>
    <scope>NUCLEOTIDE SEQUENCE [LARGE SCALE GENOMIC DNA]</scope>
    <source>
        <strain evidence="6">ARMAN-2</strain>
    </source>
</reference>
<accession>C7DGN0</accession>
<feature type="domain" description="Thil AANH" evidence="4">
    <location>
        <begin position="173"/>
        <end position="355"/>
    </location>
</feature>